<evidence type="ECO:0000256" key="7">
    <source>
        <dbReference type="ARBA" id="ARBA00023295"/>
    </source>
</evidence>
<evidence type="ECO:0000256" key="1">
    <source>
        <dbReference type="ARBA" id="ARBA00000966"/>
    </source>
</evidence>
<evidence type="ECO:0000313" key="12">
    <source>
        <dbReference type="EMBL" id="CAD6908531.1"/>
    </source>
</evidence>
<evidence type="ECO:0000256" key="5">
    <source>
        <dbReference type="ARBA" id="ARBA00023001"/>
    </source>
</evidence>
<feature type="region of interest" description="Disordered" evidence="9">
    <location>
        <begin position="26"/>
        <end position="52"/>
    </location>
</feature>
<keyword evidence="4" id="KW-0378">Hydrolase</keyword>
<keyword evidence="8" id="KW-0624">Polysaccharide degradation</keyword>
<keyword evidence="7" id="KW-0326">Glycosidase</keyword>
<comment type="catalytic activity">
    <reaction evidence="1">
        <text>Endohydrolysis of (1-&gt;4)-beta-D-glucosidic linkages in cellulose, lichenin and cereal beta-D-glucans.</text>
        <dbReference type="EC" id="3.2.1.4"/>
    </reaction>
</comment>
<organism evidence="13 14">
    <name type="scientific">Tilletia caries</name>
    <name type="common">wheat bunt fungus</name>
    <dbReference type="NCBI Taxonomy" id="13290"/>
    <lineage>
        <taxon>Eukaryota</taxon>
        <taxon>Fungi</taxon>
        <taxon>Dikarya</taxon>
        <taxon>Basidiomycota</taxon>
        <taxon>Ustilaginomycotina</taxon>
        <taxon>Exobasidiomycetes</taxon>
        <taxon>Tilletiales</taxon>
        <taxon>Tilletiaceae</taxon>
        <taxon>Tilletia</taxon>
    </lineage>
</organism>
<dbReference type="SUPFAM" id="SSF50685">
    <property type="entry name" value="Barwin-like endoglucanases"/>
    <property type="match status" value="1"/>
</dbReference>
<comment type="similarity">
    <text evidence="2">Belongs to the glycosyl hydrolase 45 (cellulase K) family.</text>
</comment>
<evidence type="ECO:0000256" key="10">
    <source>
        <dbReference type="SAM" id="SignalP"/>
    </source>
</evidence>
<dbReference type="GO" id="GO:0030245">
    <property type="term" value="P:cellulose catabolic process"/>
    <property type="evidence" value="ECO:0007669"/>
    <property type="project" value="UniProtKB-KW"/>
</dbReference>
<gene>
    <name evidence="13" type="ORF">A4X03_0g8393</name>
    <name evidence="12" type="ORF">JKIAZH3_G63</name>
</gene>
<evidence type="ECO:0000259" key="11">
    <source>
        <dbReference type="Pfam" id="PF02015"/>
    </source>
</evidence>
<evidence type="ECO:0000313" key="13">
    <source>
        <dbReference type="EMBL" id="KAE8240754.1"/>
    </source>
</evidence>
<proteinExistence type="inferred from homology"/>
<evidence type="ECO:0000256" key="4">
    <source>
        <dbReference type="ARBA" id="ARBA00022801"/>
    </source>
</evidence>
<dbReference type="EC" id="3.2.1.4" evidence="3"/>
<feature type="domain" description="Glycosyl hydrolases family 45 active site" evidence="11">
    <location>
        <begin position="117"/>
        <end position="319"/>
    </location>
</feature>
<name>A0A177V9Y3_9BASI</name>
<dbReference type="InterPro" id="IPR000334">
    <property type="entry name" value="Glyco_hydro_45"/>
</dbReference>
<reference evidence="13" key="2">
    <citation type="journal article" date="2019" name="IMA Fungus">
        <title>Genome sequencing and comparison of five Tilletia species to identify candidate genes for the detection of regulated species infecting wheat.</title>
        <authorList>
            <person name="Nguyen H.D.T."/>
            <person name="Sultana T."/>
            <person name="Kesanakurti P."/>
            <person name="Hambleton S."/>
        </authorList>
    </citation>
    <scope>NUCLEOTIDE SEQUENCE</scope>
    <source>
        <strain evidence="13">DAOMC 238032</strain>
    </source>
</reference>
<dbReference type="PANTHER" id="PTHR39730">
    <property type="entry name" value="ENDOGLUCANASE 1"/>
    <property type="match status" value="1"/>
</dbReference>
<reference evidence="12" key="3">
    <citation type="submission" date="2020-10" db="EMBL/GenBank/DDBJ databases">
        <authorList>
            <person name="Sedaghatjoo S."/>
        </authorList>
    </citation>
    <scope>NUCLEOTIDE SEQUENCE</scope>
    <source>
        <strain evidence="12">AZH3</strain>
    </source>
</reference>
<feature type="chain" id="PRO_5044550273" description="cellulase" evidence="10">
    <location>
        <begin position="23"/>
        <end position="333"/>
    </location>
</feature>
<keyword evidence="10" id="KW-0732">Signal</keyword>
<dbReference type="Pfam" id="PF02015">
    <property type="entry name" value="Glyco_hydro_45"/>
    <property type="match status" value="1"/>
</dbReference>
<protein>
    <recommendedName>
        <fullName evidence="3">cellulase</fullName>
        <ecNumber evidence="3">3.2.1.4</ecNumber>
    </recommendedName>
</protein>
<reference evidence="13" key="1">
    <citation type="submission" date="2016-04" db="EMBL/GenBank/DDBJ databases">
        <authorList>
            <person name="Nguyen H.D."/>
            <person name="Kesanakurti P."/>
            <person name="Cullis J."/>
            <person name="Levesque C.A."/>
            <person name="Hambleton S."/>
        </authorList>
    </citation>
    <scope>NUCLEOTIDE SEQUENCE</scope>
    <source>
        <strain evidence="13">DAOMC 238032</strain>
    </source>
</reference>
<accession>A0A177V9Y3</accession>
<dbReference type="Proteomes" id="UP000077671">
    <property type="component" value="Unassembled WGS sequence"/>
</dbReference>
<evidence type="ECO:0000313" key="14">
    <source>
        <dbReference type="Proteomes" id="UP000077671"/>
    </source>
</evidence>
<dbReference type="Gene3D" id="2.40.40.10">
    <property type="entry name" value="RlpA-like domain"/>
    <property type="match status" value="1"/>
</dbReference>
<keyword evidence="5" id="KW-0136">Cellulose degradation</keyword>
<evidence type="ECO:0000256" key="8">
    <source>
        <dbReference type="ARBA" id="ARBA00023326"/>
    </source>
</evidence>
<evidence type="ECO:0000313" key="15">
    <source>
        <dbReference type="Proteomes" id="UP000836402"/>
    </source>
</evidence>
<evidence type="ECO:0000256" key="2">
    <source>
        <dbReference type="ARBA" id="ARBA00007793"/>
    </source>
</evidence>
<keyword evidence="15" id="KW-1185">Reference proteome</keyword>
<evidence type="ECO:0000256" key="9">
    <source>
        <dbReference type="SAM" id="MobiDB-lite"/>
    </source>
</evidence>
<dbReference type="EMBL" id="CAJHJG010001055">
    <property type="protein sequence ID" value="CAD6908531.1"/>
    <property type="molecule type" value="Genomic_DNA"/>
</dbReference>
<evidence type="ECO:0000256" key="3">
    <source>
        <dbReference type="ARBA" id="ARBA00012601"/>
    </source>
</evidence>
<feature type="signal peptide" evidence="10">
    <location>
        <begin position="1"/>
        <end position="22"/>
    </location>
</feature>
<dbReference type="InterPro" id="IPR052288">
    <property type="entry name" value="GH45_Enzymes"/>
</dbReference>
<dbReference type="Proteomes" id="UP000836402">
    <property type="component" value="Unassembled WGS sequence"/>
</dbReference>
<dbReference type="PANTHER" id="PTHR39730:SF1">
    <property type="entry name" value="ENDOGLUCANASE 1"/>
    <property type="match status" value="1"/>
</dbReference>
<evidence type="ECO:0000256" key="6">
    <source>
        <dbReference type="ARBA" id="ARBA00023277"/>
    </source>
</evidence>
<dbReference type="EMBL" id="LWDD02002501">
    <property type="protein sequence ID" value="KAE8240754.1"/>
    <property type="molecule type" value="Genomic_DNA"/>
</dbReference>
<sequence>MRLLGQSFFVLFTSVLILGADAEHDPALPGENRRGVPRTRRQWQGQHYPGGNGGRLGANLLHGLKVVKVASTTPLDPLHGPRAAKVVNTSLLAPLHGLKVAKAAREVKEARLEAGQIATQYWDCCKVGAAWPGHPAVNRPAYSCAKDGVTRINDPRVTSGCQGGTAFACNNQQPFVSPSNPMLSYAVGARPSTLGVDSFYGACYSIHFQELPGKTLVFQAINTGNYPTPWQIDIQTPGGGVGELNTCPSQWGSPPDGWGRRWGGIMNKAQCSQLPSQLQPGCHWRFDWLVPPGHPYGLNPKIASMCRVKCPKILTDRTGMIRKDDGNFPSAPQ</sequence>
<comment type="caution">
    <text evidence="13">The sequence shown here is derived from an EMBL/GenBank/DDBJ whole genome shotgun (WGS) entry which is preliminary data.</text>
</comment>
<dbReference type="AlphaFoldDB" id="A0A177V9Y3"/>
<dbReference type="GO" id="GO:0008810">
    <property type="term" value="F:cellulase activity"/>
    <property type="evidence" value="ECO:0007669"/>
    <property type="project" value="UniProtKB-EC"/>
</dbReference>
<keyword evidence="6" id="KW-0119">Carbohydrate metabolism</keyword>
<dbReference type="InterPro" id="IPR036908">
    <property type="entry name" value="RlpA-like_sf"/>
</dbReference>